<organism evidence="1 2">
    <name type="scientific">Citrobacter rodentium (strain ICC168)</name>
    <name type="common">Citrobacter freundii biotype 4280</name>
    <dbReference type="NCBI Taxonomy" id="637910"/>
    <lineage>
        <taxon>Bacteria</taxon>
        <taxon>Pseudomonadati</taxon>
        <taxon>Pseudomonadota</taxon>
        <taxon>Gammaproteobacteria</taxon>
        <taxon>Enterobacterales</taxon>
        <taxon>Enterobacteriaceae</taxon>
        <taxon>Citrobacter</taxon>
    </lineage>
</organism>
<dbReference type="AlphaFoldDB" id="D2TRX6"/>
<proteinExistence type="predicted"/>
<name>D2TRX6_CITRI</name>
<keyword evidence="2" id="KW-1185">Reference proteome</keyword>
<evidence type="ECO:0000313" key="2">
    <source>
        <dbReference type="Proteomes" id="UP000001889"/>
    </source>
</evidence>
<dbReference type="EMBL" id="FN543502">
    <property type="protein sequence ID" value="CBG91570.1"/>
    <property type="molecule type" value="Genomic_DNA"/>
</dbReference>
<sequence>MTPNSISNKDYVCIDIPCSLINENIVHISTNRSIRVVDTVNEYTIIRSNSELTLNDLLDDHFSISSSPHISEPGSQLTLNDFLTT</sequence>
<dbReference type="Proteomes" id="UP000001889">
    <property type="component" value="Chromosome"/>
</dbReference>
<dbReference type="KEGG" id="cro:ROD_48841"/>
<evidence type="ECO:0000313" key="1">
    <source>
        <dbReference type="EMBL" id="CBG91570.1"/>
    </source>
</evidence>
<protein>
    <submittedName>
        <fullName evidence="1">Uncharacterized protein</fullName>
    </submittedName>
</protein>
<reference evidence="1 2" key="1">
    <citation type="journal article" date="2010" name="J. Bacteriol.">
        <title>The Citrobacter rodentium genome sequence reveals convergent evolution with human pathogenic Escherichia coli.</title>
        <authorList>
            <person name="Petty N.K."/>
            <person name="Bulgin R."/>
            <person name="Crepin V.F."/>
            <person name="Cerdeno-Tarraga A.M."/>
            <person name="Schroeder G.N."/>
            <person name="Quail M.A."/>
            <person name="Lennard N."/>
            <person name="Corton C."/>
            <person name="Barron A."/>
            <person name="Clark L."/>
            <person name="Toribio A.L."/>
            <person name="Parkhill J."/>
            <person name="Dougan G."/>
            <person name="Frankel G."/>
            <person name="Thomson N.R."/>
        </authorList>
    </citation>
    <scope>NUCLEOTIDE SEQUENCE [LARGE SCALE GENOMIC DNA]</scope>
    <source>
        <strain evidence="1 2">ICC168</strain>
    </source>
</reference>
<accession>D2TRX6</accession>
<dbReference type="HOGENOM" id="CLU_2506763_0_0_6"/>
<gene>
    <name evidence="1" type="ordered locus">ROD_48841</name>
</gene>
<dbReference type="STRING" id="637910.ROD_48841"/>